<dbReference type="InterPro" id="IPR011008">
    <property type="entry name" value="Dimeric_a/b-barrel"/>
</dbReference>
<dbReference type="Pfam" id="PF13412">
    <property type="entry name" value="HTH_24"/>
    <property type="match status" value="1"/>
</dbReference>
<evidence type="ECO:0000259" key="4">
    <source>
        <dbReference type="PROSITE" id="PS50956"/>
    </source>
</evidence>
<dbReference type="PATRIC" id="fig|1121405.3.peg.616"/>
<comment type="caution">
    <text evidence="5">The sequence shown here is derived from an EMBL/GenBank/DDBJ whole genome shotgun (WGS) entry which is preliminary data.</text>
</comment>
<dbReference type="InterPro" id="IPR019887">
    <property type="entry name" value="Tscrpt_reg_AsnC/Lrp_C"/>
</dbReference>
<dbReference type="STRING" id="897.B2D07_08565"/>
<dbReference type="GO" id="GO:0043200">
    <property type="term" value="P:response to amino acid"/>
    <property type="evidence" value="ECO:0007669"/>
    <property type="project" value="TreeGrafter"/>
</dbReference>
<keyword evidence="2" id="KW-0238">DNA-binding</keyword>
<organism evidence="5 6">
    <name type="scientific">Desulfococcus multivorans DSM 2059</name>
    <dbReference type="NCBI Taxonomy" id="1121405"/>
    <lineage>
        <taxon>Bacteria</taxon>
        <taxon>Pseudomonadati</taxon>
        <taxon>Thermodesulfobacteriota</taxon>
        <taxon>Desulfobacteria</taxon>
        <taxon>Desulfobacterales</taxon>
        <taxon>Desulfococcaceae</taxon>
        <taxon>Desulfococcus</taxon>
    </lineage>
</organism>
<dbReference type="SUPFAM" id="SSF46785">
    <property type="entry name" value="Winged helix' DNA-binding domain"/>
    <property type="match status" value="1"/>
</dbReference>
<dbReference type="Proteomes" id="UP000014977">
    <property type="component" value="Unassembled WGS sequence"/>
</dbReference>
<evidence type="ECO:0000256" key="3">
    <source>
        <dbReference type="ARBA" id="ARBA00023163"/>
    </source>
</evidence>
<dbReference type="InterPro" id="IPR011991">
    <property type="entry name" value="ArsR-like_HTH"/>
</dbReference>
<dbReference type="OrthoDB" id="9800326at2"/>
<dbReference type="AlphaFoldDB" id="S7U1J7"/>
<feature type="domain" description="HTH asnC-type" evidence="4">
    <location>
        <begin position="2"/>
        <end position="63"/>
    </location>
</feature>
<dbReference type="GO" id="GO:0043565">
    <property type="term" value="F:sequence-specific DNA binding"/>
    <property type="evidence" value="ECO:0007669"/>
    <property type="project" value="InterPro"/>
</dbReference>
<dbReference type="InterPro" id="IPR036388">
    <property type="entry name" value="WH-like_DNA-bd_sf"/>
</dbReference>
<dbReference type="PANTHER" id="PTHR30154">
    <property type="entry name" value="LEUCINE-RESPONSIVE REGULATORY PROTEIN"/>
    <property type="match status" value="1"/>
</dbReference>
<proteinExistence type="predicted"/>
<protein>
    <submittedName>
        <fullName evidence="5">Transcriptional regulator, AsnC family</fullName>
    </submittedName>
</protein>
<gene>
    <name evidence="5" type="ORF">dsmv_1312</name>
</gene>
<dbReference type="SMART" id="SM00344">
    <property type="entry name" value="HTH_ASNC"/>
    <property type="match status" value="1"/>
</dbReference>
<dbReference type="Pfam" id="PF01037">
    <property type="entry name" value="AsnC_trans_reg"/>
    <property type="match status" value="1"/>
</dbReference>
<keyword evidence="1" id="KW-0805">Transcription regulation</keyword>
<evidence type="ECO:0000256" key="1">
    <source>
        <dbReference type="ARBA" id="ARBA00023015"/>
    </source>
</evidence>
<evidence type="ECO:0000313" key="6">
    <source>
        <dbReference type="Proteomes" id="UP000014977"/>
    </source>
</evidence>
<dbReference type="EMBL" id="ATHJ01000057">
    <property type="protein sequence ID" value="EPR43286.1"/>
    <property type="molecule type" value="Genomic_DNA"/>
</dbReference>
<keyword evidence="6" id="KW-1185">Reference proteome</keyword>
<dbReference type="Gene3D" id="3.30.70.920">
    <property type="match status" value="1"/>
</dbReference>
<keyword evidence="3" id="KW-0804">Transcription</keyword>
<dbReference type="GO" id="GO:0006355">
    <property type="term" value="P:regulation of DNA-templated transcription"/>
    <property type="evidence" value="ECO:0007669"/>
    <property type="project" value="UniProtKB-ARBA"/>
</dbReference>
<reference evidence="5 6" key="1">
    <citation type="journal article" date="2013" name="Genome Announc.">
        <title>Draft genome sequences for three mercury-methylating, sulfate-reducing bacteria.</title>
        <authorList>
            <person name="Brown S.D."/>
            <person name="Hurt R.A.Jr."/>
            <person name="Gilmour C.C."/>
            <person name="Elias D.A."/>
        </authorList>
    </citation>
    <scope>NUCLEOTIDE SEQUENCE [LARGE SCALE GENOMIC DNA]</scope>
    <source>
        <strain evidence="5 6">DSM 2059</strain>
    </source>
</reference>
<dbReference type="eggNOG" id="COG1522">
    <property type="taxonomic scope" value="Bacteria"/>
</dbReference>
<dbReference type="PANTHER" id="PTHR30154:SF34">
    <property type="entry name" value="TRANSCRIPTIONAL REGULATOR AZLB"/>
    <property type="match status" value="1"/>
</dbReference>
<name>S7U1J7_DESML</name>
<evidence type="ECO:0000313" key="5">
    <source>
        <dbReference type="EMBL" id="EPR43286.1"/>
    </source>
</evidence>
<dbReference type="PROSITE" id="PS50956">
    <property type="entry name" value="HTH_ASNC_2"/>
    <property type="match status" value="1"/>
</dbReference>
<accession>S7U1J7</accession>
<dbReference type="InterPro" id="IPR019888">
    <property type="entry name" value="Tscrpt_reg_AsnC-like"/>
</dbReference>
<dbReference type="Gene3D" id="1.10.10.10">
    <property type="entry name" value="Winged helix-like DNA-binding domain superfamily/Winged helix DNA-binding domain"/>
    <property type="match status" value="1"/>
</dbReference>
<sequence length="162" mass="18330">MIDEISLNILNILQEKARIPNVEVARQVGMAPSAVLERIRKLEKQGIIDGYEVRLNPEQFNRRLIAFIFVDVDTTLVSASDPDQDRVHDILAKMPEIQEVHDVAGEDCLLLKVRVADHQELGTLLRDNIRPLQGVRSTRTLTVLFTHKETTRFPISGILTGQ</sequence>
<dbReference type="GO" id="GO:0005829">
    <property type="term" value="C:cytosol"/>
    <property type="evidence" value="ECO:0007669"/>
    <property type="project" value="TreeGrafter"/>
</dbReference>
<dbReference type="SUPFAM" id="SSF54909">
    <property type="entry name" value="Dimeric alpha+beta barrel"/>
    <property type="match status" value="1"/>
</dbReference>
<dbReference type="PRINTS" id="PR00033">
    <property type="entry name" value="HTHASNC"/>
</dbReference>
<dbReference type="RefSeq" id="WP_020875659.1">
    <property type="nucleotide sequence ID" value="NZ_ATHJ01000057.1"/>
</dbReference>
<dbReference type="InterPro" id="IPR000485">
    <property type="entry name" value="AsnC-type_HTH_dom"/>
</dbReference>
<evidence type="ECO:0000256" key="2">
    <source>
        <dbReference type="ARBA" id="ARBA00023125"/>
    </source>
</evidence>
<dbReference type="InterPro" id="IPR036390">
    <property type="entry name" value="WH_DNA-bd_sf"/>
</dbReference>
<dbReference type="CDD" id="cd00090">
    <property type="entry name" value="HTH_ARSR"/>
    <property type="match status" value="1"/>
</dbReference>